<dbReference type="EnsemblMetazoa" id="RPRC011785-RA">
    <property type="protein sequence ID" value="RPRC011785-PA"/>
    <property type="gene ID" value="RPRC011785"/>
</dbReference>
<sequence length="60" mass="6371">MPSSSSRFLLFLSLQVCEPSLIGGPNIMAVPFKNYSSFQSPFGIPATPALSVPPTCCSSY</sequence>
<dbReference type="EMBL" id="ACPB03013798">
    <property type="status" value="NOT_ANNOTATED_CDS"/>
    <property type="molecule type" value="Genomic_DNA"/>
</dbReference>
<evidence type="ECO:0000313" key="2">
    <source>
        <dbReference type="Proteomes" id="UP000015103"/>
    </source>
</evidence>
<dbReference type="HOGENOM" id="CLU_2944564_0_0_1"/>
<reference evidence="1" key="1">
    <citation type="submission" date="2015-05" db="UniProtKB">
        <authorList>
            <consortium name="EnsemblMetazoa"/>
        </authorList>
    </citation>
    <scope>IDENTIFICATION</scope>
</reference>
<protein>
    <submittedName>
        <fullName evidence="1">Uncharacterized protein</fullName>
    </submittedName>
</protein>
<dbReference type="VEuPathDB" id="VectorBase:RPRC011785"/>
<evidence type="ECO:0000313" key="1">
    <source>
        <dbReference type="EnsemblMetazoa" id="RPRC011785-PA"/>
    </source>
</evidence>
<proteinExistence type="predicted"/>
<name>T1I666_RHOPR</name>
<organism evidence="1 2">
    <name type="scientific">Rhodnius prolixus</name>
    <name type="common">Triatomid bug</name>
    <dbReference type="NCBI Taxonomy" id="13249"/>
    <lineage>
        <taxon>Eukaryota</taxon>
        <taxon>Metazoa</taxon>
        <taxon>Ecdysozoa</taxon>
        <taxon>Arthropoda</taxon>
        <taxon>Hexapoda</taxon>
        <taxon>Insecta</taxon>
        <taxon>Pterygota</taxon>
        <taxon>Neoptera</taxon>
        <taxon>Paraneoptera</taxon>
        <taxon>Hemiptera</taxon>
        <taxon>Heteroptera</taxon>
        <taxon>Panheteroptera</taxon>
        <taxon>Cimicomorpha</taxon>
        <taxon>Reduviidae</taxon>
        <taxon>Triatominae</taxon>
        <taxon>Rhodnius</taxon>
    </lineage>
</organism>
<dbReference type="Proteomes" id="UP000015103">
    <property type="component" value="Unassembled WGS sequence"/>
</dbReference>
<accession>T1I666</accession>
<dbReference type="InParanoid" id="T1I666"/>
<keyword evidence="2" id="KW-1185">Reference proteome</keyword>
<dbReference type="AlphaFoldDB" id="T1I666"/>